<comment type="caution">
    <text evidence="1">The sequence shown here is derived from an EMBL/GenBank/DDBJ whole genome shotgun (WGS) entry which is preliminary data.</text>
</comment>
<evidence type="ECO:0000313" key="2">
    <source>
        <dbReference type="Proteomes" id="UP000593566"/>
    </source>
</evidence>
<name>A0A8H6FCS3_9LECA</name>
<evidence type="ECO:0000313" key="1">
    <source>
        <dbReference type="EMBL" id="KAF6223717.1"/>
    </source>
</evidence>
<dbReference type="GeneID" id="59328979"/>
<reference evidence="1 2" key="1">
    <citation type="journal article" date="2020" name="Genomics">
        <title>Complete, high-quality genomes from long-read metagenomic sequencing of two wolf lichen thalli reveals enigmatic genome architecture.</title>
        <authorList>
            <person name="McKenzie S.K."/>
            <person name="Walston R.F."/>
            <person name="Allen J.L."/>
        </authorList>
    </citation>
    <scope>NUCLEOTIDE SEQUENCE [LARGE SCALE GENOMIC DNA]</scope>
    <source>
        <strain evidence="1">WasteWater1</strain>
    </source>
</reference>
<proteinExistence type="predicted"/>
<keyword evidence="2" id="KW-1185">Reference proteome</keyword>
<organism evidence="1 2">
    <name type="scientific">Letharia lupina</name>
    <dbReference type="NCBI Taxonomy" id="560253"/>
    <lineage>
        <taxon>Eukaryota</taxon>
        <taxon>Fungi</taxon>
        <taxon>Dikarya</taxon>
        <taxon>Ascomycota</taxon>
        <taxon>Pezizomycotina</taxon>
        <taxon>Lecanoromycetes</taxon>
        <taxon>OSLEUM clade</taxon>
        <taxon>Lecanoromycetidae</taxon>
        <taxon>Lecanorales</taxon>
        <taxon>Lecanorineae</taxon>
        <taxon>Parmeliaceae</taxon>
        <taxon>Letharia</taxon>
    </lineage>
</organism>
<dbReference type="AlphaFoldDB" id="A0A8H6FCS3"/>
<protein>
    <submittedName>
        <fullName evidence="1">Uncharacterized protein</fullName>
    </submittedName>
</protein>
<sequence length="95" mass="10203">MTMQASPIYLQEQTISAATDALLSANARTVELEHQVQALHAFIDANGLMRVAPQSIRQHMLTGPGAAKTLGNQIKVAACKVSDKLRTKTSDAKKT</sequence>
<dbReference type="EMBL" id="JACCJB010000010">
    <property type="protein sequence ID" value="KAF6223717.1"/>
    <property type="molecule type" value="Genomic_DNA"/>
</dbReference>
<dbReference type="Proteomes" id="UP000593566">
    <property type="component" value="Unassembled WGS sequence"/>
</dbReference>
<gene>
    <name evidence="1" type="ORF">HO133_000560</name>
</gene>
<dbReference type="RefSeq" id="XP_037152934.1">
    <property type="nucleotide sequence ID" value="XM_037291499.1"/>
</dbReference>
<accession>A0A8H6FCS3</accession>